<comment type="caution">
    <text evidence="1">The sequence shown here is derived from an EMBL/GenBank/DDBJ whole genome shotgun (WGS) entry which is preliminary data.</text>
</comment>
<protein>
    <submittedName>
        <fullName evidence="1">Uncharacterized protein</fullName>
    </submittedName>
</protein>
<gene>
    <name evidence="1" type="ORF">ACFFRI_02865</name>
</gene>
<proteinExistence type="predicted"/>
<keyword evidence="2" id="KW-1185">Reference proteome</keyword>
<evidence type="ECO:0000313" key="1">
    <source>
        <dbReference type="EMBL" id="MFB9311974.1"/>
    </source>
</evidence>
<evidence type="ECO:0000313" key="2">
    <source>
        <dbReference type="Proteomes" id="UP001589750"/>
    </source>
</evidence>
<accession>A0ABV5K5F4</accession>
<dbReference type="Proteomes" id="UP001589750">
    <property type="component" value="Unassembled WGS sequence"/>
</dbReference>
<dbReference type="EMBL" id="JBHMDG010000002">
    <property type="protein sequence ID" value="MFB9311974.1"/>
    <property type="molecule type" value="Genomic_DNA"/>
</dbReference>
<reference evidence="1 2" key="1">
    <citation type="submission" date="2024-09" db="EMBL/GenBank/DDBJ databases">
        <authorList>
            <person name="Sun Q."/>
            <person name="Mori K."/>
        </authorList>
    </citation>
    <scope>NUCLEOTIDE SEQUENCE [LARGE SCALE GENOMIC DNA]</scope>
    <source>
        <strain evidence="1 2">JCM 9626</strain>
    </source>
</reference>
<name>A0ABV5K5F4_9ACTN</name>
<dbReference type="RefSeq" id="WP_140010825.1">
    <property type="nucleotide sequence ID" value="NZ_JBHMDG010000002.1"/>
</dbReference>
<organism evidence="1 2">
    <name type="scientific">Nocardioides plantarum</name>
    <dbReference type="NCBI Taxonomy" id="29299"/>
    <lineage>
        <taxon>Bacteria</taxon>
        <taxon>Bacillati</taxon>
        <taxon>Actinomycetota</taxon>
        <taxon>Actinomycetes</taxon>
        <taxon>Propionibacteriales</taxon>
        <taxon>Nocardioidaceae</taxon>
        <taxon>Nocardioides</taxon>
    </lineage>
</organism>
<sequence>MATLLGEIVDEAIASTMDMVGFHGSTSEGFEGSFGGGSYIKISPLGGKYEGSSFVPGGQVTSIPDGYPSLFLIPGSYGLPFEDLQGMVDYWWNEVRGLFDTWWQMPQPQNFADQVALAQRQAERFAYGEDGNTGPGVDHFGRNENLDDIQTIQNRVSNMDGAAMLAFESAFSNKIDDVVNAQGAAACVSWGCVAGEQEIWVRAQAAIADIAGKGRNAMAACRGGGANVQALIRVVGAIFSVSGTVLTGAIKLALSVASTVTGLAASFVPPPEDETPVPLGADTPFGVIDNIRGALEKLSSDIRKEEQWIADAADVAAQAVAQDQNRLATPGLVDVTDRSSLYPAGEILAEYTTIKSVANDYMRNISAEIKSAGDTMTGVDSGPWDRPGEIGLGRTGGFSEWNALNAAISAAASETALSVNQAADALVIIADDFAASDEEVRADMAALADLTRDQNETAGF</sequence>